<evidence type="ECO:0000256" key="1">
    <source>
        <dbReference type="SAM" id="SignalP"/>
    </source>
</evidence>
<comment type="caution">
    <text evidence="2">The sequence shown here is derived from an EMBL/GenBank/DDBJ whole genome shotgun (WGS) entry which is preliminary data.</text>
</comment>
<dbReference type="AlphaFoldDB" id="A0A9D4FHM2"/>
<feature type="signal peptide" evidence="1">
    <location>
        <begin position="1"/>
        <end position="18"/>
    </location>
</feature>
<reference evidence="2" key="1">
    <citation type="journal article" date="2019" name="bioRxiv">
        <title>The Genome of the Zebra Mussel, Dreissena polymorpha: A Resource for Invasive Species Research.</title>
        <authorList>
            <person name="McCartney M.A."/>
            <person name="Auch B."/>
            <person name="Kono T."/>
            <person name="Mallez S."/>
            <person name="Zhang Y."/>
            <person name="Obille A."/>
            <person name="Becker A."/>
            <person name="Abrahante J.E."/>
            <person name="Garbe J."/>
            <person name="Badalamenti J.P."/>
            <person name="Herman A."/>
            <person name="Mangelson H."/>
            <person name="Liachko I."/>
            <person name="Sullivan S."/>
            <person name="Sone E.D."/>
            <person name="Koren S."/>
            <person name="Silverstein K.A.T."/>
            <person name="Beckman K.B."/>
            <person name="Gohl D.M."/>
        </authorList>
    </citation>
    <scope>NUCLEOTIDE SEQUENCE</scope>
    <source>
        <strain evidence="2">Duluth1</strain>
        <tissue evidence="2">Whole animal</tissue>
    </source>
</reference>
<organism evidence="2 3">
    <name type="scientific">Dreissena polymorpha</name>
    <name type="common">Zebra mussel</name>
    <name type="synonym">Mytilus polymorpha</name>
    <dbReference type="NCBI Taxonomy" id="45954"/>
    <lineage>
        <taxon>Eukaryota</taxon>
        <taxon>Metazoa</taxon>
        <taxon>Spiralia</taxon>
        <taxon>Lophotrochozoa</taxon>
        <taxon>Mollusca</taxon>
        <taxon>Bivalvia</taxon>
        <taxon>Autobranchia</taxon>
        <taxon>Heteroconchia</taxon>
        <taxon>Euheterodonta</taxon>
        <taxon>Imparidentia</taxon>
        <taxon>Neoheterodontei</taxon>
        <taxon>Myida</taxon>
        <taxon>Dreissenoidea</taxon>
        <taxon>Dreissenidae</taxon>
        <taxon>Dreissena</taxon>
    </lineage>
</organism>
<reference evidence="2" key="2">
    <citation type="submission" date="2020-11" db="EMBL/GenBank/DDBJ databases">
        <authorList>
            <person name="McCartney M.A."/>
            <person name="Auch B."/>
            <person name="Kono T."/>
            <person name="Mallez S."/>
            <person name="Becker A."/>
            <person name="Gohl D.M."/>
            <person name="Silverstein K.A.T."/>
            <person name="Koren S."/>
            <person name="Bechman K.B."/>
            <person name="Herman A."/>
            <person name="Abrahante J.E."/>
            <person name="Garbe J."/>
        </authorList>
    </citation>
    <scope>NUCLEOTIDE SEQUENCE</scope>
    <source>
        <strain evidence="2">Duluth1</strain>
        <tissue evidence="2">Whole animal</tissue>
    </source>
</reference>
<sequence>MDWRTFAMFLGALVMSTAAPLENKDLDMTGLGDINNMCEGDEITSKMCYQCKSFDSLIGVTFEACCSDKRTFKFCDACMNDPDSCRKLMREIENANTFSEDYYDAEEDNNHVTDDTYANPDKDLFDMQDVKPDLTVDKRYGRLFVQSPKRFGRVFFGERGAFRQVRPIDKRYGRVFLGSGGYFGKREFDEDSEEDDQDMPIDKRYGRLFATKYFKANSQKNHWFGKRSFAEIPFDESVPEKRYGRIYLGRNKGLFGKRSSFDEETSEEFSSENDDVDLPMEKRFGRLYMNRMNLFRYRPYDKRYGRLFTGPRRQYFG</sequence>
<dbReference type="Proteomes" id="UP000828390">
    <property type="component" value="Unassembled WGS sequence"/>
</dbReference>
<gene>
    <name evidence="2" type="ORF">DPMN_152061</name>
</gene>
<feature type="chain" id="PRO_5038890628" evidence="1">
    <location>
        <begin position="19"/>
        <end position="317"/>
    </location>
</feature>
<protein>
    <submittedName>
        <fullName evidence="2">Uncharacterized protein</fullName>
    </submittedName>
</protein>
<proteinExistence type="predicted"/>
<evidence type="ECO:0000313" key="3">
    <source>
        <dbReference type="Proteomes" id="UP000828390"/>
    </source>
</evidence>
<keyword evidence="1" id="KW-0732">Signal</keyword>
<evidence type="ECO:0000313" key="2">
    <source>
        <dbReference type="EMBL" id="KAH3798462.1"/>
    </source>
</evidence>
<dbReference type="OrthoDB" id="6117945at2759"/>
<accession>A0A9D4FHM2</accession>
<keyword evidence="3" id="KW-1185">Reference proteome</keyword>
<dbReference type="EMBL" id="JAIWYP010000007">
    <property type="protein sequence ID" value="KAH3798462.1"/>
    <property type="molecule type" value="Genomic_DNA"/>
</dbReference>
<name>A0A9D4FHM2_DREPO</name>